<keyword evidence="1" id="KW-0812">Transmembrane</keyword>
<feature type="transmembrane region" description="Helical" evidence="1">
    <location>
        <begin position="34"/>
        <end position="51"/>
    </location>
</feature>
<feature type="transmembrane region" description="Helical" evidence="1">
    <location>
        <begin position="166"/>
        <end position="189"/>
    </location>
</feature>
<dbReference type="GeneID" id="89564943"/>
<reference evidence="3" key="1">
    <citation type="submission" date="2019-11" db="EMBL/GenBank/DDBJ databases">
        <authorList>
            <person name="Feng L."/>
        </authorList>
    </citation>
    <scope>NUCLEOTIDE SEQUENCE</scope>
    <source>
        <strain evidence="3">IbartlettiiLFYP30</strain>
    </source>
</reference>
<keyword evidence="4" id="KW-1185">Reference proteome</keyword>
<dbReference type="AlphaFoldDB" id="A0A6N3FL63"/>
<proteinExistence type="predicted"/>
<keyword evidence="1" id="KW-1133">Transmembrane helix</keyword>
<feature type="transmembrane region" description="Helical" evidence="1">
    <location>
        <begin position="103"/>
        <end position="120"/>
    </location>
</feature>
<feature type="transmembrane region" description="Helical" evidence="1">
    <location>
        <begin position="6"/>
        <end position="22"/>
    </location>
</feature>
<evidence type="ECO:0000313" key="3">
    <source>
        <dbReference type="EMBL" id="VYU52606.1"/>
    </source>
</evidence>
<dbReference type="Pfam" id="PF09515">
    <property type="entry name" value="Thia_YuaJ"/>
    <property type="match status" value="1"/>
</dbReference>
<evidence type="ECO:0000313" key="4">
    <source>
        <dbReference type="Proteomes" id="UP001299409"/>
    </source>
</evidence>
<dbReference type="Gene3D" id="1.10.1760.20">
    <property type="match status" value="1"/>
</dbReference>
<protein>
    <submittedName>
        <fullName evidence="2 3">Thiamine transporter ThiT</fullName>
    </submittedName>
</protein>
<reference evidence="2 4" key="2">
    <citation type="submission" date="2021-10" db="EMBL/GenBank/DDBJ databases">
        <title>Collection of gut derived symbiotic bacterial strains cultured from healthy donors.</title>
        <authorList>
            <person name="Lin H."/>
            <person name="Littmann E."/>
            <person name="Claire K."/>
            <person name="Pamer E."/>
        </authorList>
    </citation>
    <scope>NUCLEOTIDE SEQUENCE [LARGE SCALE GENOMIC DNA]</scope>
    <source>
        <strain evidence="2 4">MSK.17.68</strain>
    </source>
</reference>
<dbReference type="EMBL" id="JAJBMB010000001">
    <property type="protein sequence ID" value="MCB5444977.1"/>
    <property type="molecule type" value="Genomic_DNA"/>
</dbReference>
<dbReference type="EMBL" id="CACRUE010000045">
    <property type="protein sequence ID" value="VYU52606.1"/>
    <property type="molecule type" value="Genomic_DNA"/>
</dbReference>
<keyword evidence="1" id="KW-0472">Membrane</keyword>
<feature type="transmembrane region" description="Helical" evidence="1">
    <location>
        <begin position="57"/>
        <end position="74"/>
    </location>
</feature>
<dbReference type="RefSeq" id="WP_007287130.1">
    <property type="nucleotide sequence ID" value="NZ_BAABXU010000001.1"/>
</dbReference>
<dbReference type="Proteomes" id="UP001299409">
    <property type="component" value="Unassembled WGS sequence"/>
</dbReference>
<organism evidence="3">
    <name type="scientific">Intestinibacter bartlettii</name>
    <dbReference type="NCBI Taxonomy" id="261299"/>
    <lineage>
        <taxon>Bacteria</taxon>
        <taxon>Bacillati</taxon>
        <taxon>Bacillota</taxon>
        <taxon>Clostridia</taxon>
        <taxon>Peptostreptococcales</taxon>
        <taxon>Peptostreptococcaceae</taxon>
        <taxon>Intestinibacter</taxon>
    </lineage>
</organism>
<dbReference type="InterPro" id="IPR012651">
    <property type="entry name" value="Thia_Transptr_ThiT"/>
</dbReference>
<dbReference type="NCBIfam" id="TIGR02357">
    <property type="entry name" value="ECF_ThiT_YuaJ"/>
    <property type="match status" value="1"/>
</dbReference>
<accession>A0A6N3FL63</accession>
<gene>
    <name evidence="3" type="primary">thiT</name>
    <name evidence="3" type="ORF">IBLFYP30_00452</name>
    <name evidence="2" type="ORF">LIP50_02035</name>
</gene>
<feature type="transmembrane region" description="Helical" evidence="1">
    <location>
        <begin position="127"/>
        <end position="154"/>
    </location>
</feature>
<evidence type="ECO:0000313" key="2">
    <source>
        <dbReference type="EMBL" id="MCB5444977.1"/>
    </source>
</evidence>
<evidence type="ECO:0000256" key="1">
    <source>
        <dbReference type="SAM" id="Phobius"/>
    </source>
</evidence>
<name>A0A6N3FL63_9FIRM</name>
<dbReference type="GO" id="GO:0005886">
    <property type="term" value="C:plasma membrane"/>
    <property type="evidence" value="ECO:0007669"/>
    <property type="project" value="InterPro"/>
</dbReference>
<dbReference type="GO" id="GO:0015234">
    <property type="term" value="F:thiamine transmembrane transporter activity"/>
    <property type="evidence" value="ECO:0007669"/>
    <property type="project" value="InterPro"/>
</dbReference>
<sequence length="204" mass="22374">MNANYIYVALCFIPLVLYLIKLRNFKLNVKKMVVIAMFSGLSFILSKIVFIQYPQGGSINLLSSLPILLIGLIYGPVEGMTTGLITGVLGLFGGYIIHPVQLFLDFIIPPMILGLSGMFGSDSRAKVFFGCLIVVFLKCCVHVVSGVVFFASYAEQFNMGPWLYSIVYNFSCAGVEGFLSLIVATILPLEKIKREANKGYKASA</sequence>